<evidence type="ECO:0000256" key="3">
    <source>
        <dbReference type="ARBA" id="ARBA00023163"/>
    </source>
</evidence>
<evidence type="ECO:0000313" key="5">
    <source>
        <dbReference type="EMBL" id="QIB64625.1"/>
    </source>
</evidence>
<dbReference type="PROSITE" id="PS01124">
    <property type="entry name" value="HTH_ARAC_FAMILY_2"/>
    <property type="match status" value="1"/>
</dbReference>
<keyword evidence="6" id="KW-1185">Reference proteome</keyword>
<keyword evidence="2" id="KW-0238">DNA-binding</keyword>
<dbReference type="GO" id="GO:0005829">
    <property type="term" value="C:cytosol"/>
    <property type="evidence" value="ECO:0007669"/>
    <property type="project" value="TreeGrafter"/>
</dbReference>
<dbReference type="InterPro" id="IPR032687">
    <property type="entry name" value="AraC-type_N"/>
</dbReference>
<protein>
    <submittedName>
        <fullName evidence="5">AraC family transcriptional regulator</fullName>
    </submittedName>
</protein>
<proteinExistence type="predicted"/>
<evidence type="ECO:0000256" key="2">
    <source>
        <dbReference type="ARBA" id="ARBA00023125"/>
    </source>
</evidence>
<dbReference type="KEGG" id="kim:G3T16_03640"/>
<dbReference type="Pfam" id="PF12833">
    <property type="entry name" value="HTH_18"/>
    <property type="match status" value="1"/>
</dbReference>
<keyword evidence="1" id="KW-0805">Transcription regulation</keyword>
<dbReference type="SMART" id="SM00342">
    <property type="entry name" value="HTH_ARAC"/>
    <property type="match status" value="1"/>
</dbReference>
<sequence length="343" mass="38292">MKRYARTVAAGHEMPPQMAVQIVEMLEAEGISRSTVLSGTGIRPLLLDRDDTFIPYNQMVALITRALALAPFQGLGLAVGASETISSWGMLGYTMMSCATYREAFFTGLKFHRAASGMMGLSAHEEDDRICLAMDEPVELGPALPFAVEEMVAGIVTVLRSLVGQHMQVLELQVSYPAPEYAERYHAVLGCPVRFDQSRNALWFRSPDDTALPHANPVSARICRKLVEEMLDRHSSEENLVREVRRILMRAPGQIPDMEAVARELGISSRSLRRRLGQFDSSFRSLADDVRKQLAIAYLRDSSMSLEHIASLLGYTEVTNFRRAFKQWTGKPPSEFRGSLRLV</sequence>
<evidence type="ECO:0000259" key="4">
    <source>
        <dbReference type="PROSITE" id="PS01124"/>
    </source>
</evidence>
<evidence type="ECO:0000256" key="1">
    <source>
        <dbReference type="ARBA" id="ARBA00023015"/>
    </source>
</evidence>
<dbReference type="InterPro" id="IPR009057">
    <property type="entry name" value="Homeodomain-like_sf"/>
</dbReference>
<dbReference type="PANTHER" id="PTHR47894">
    <property type="entry name" value="HTH-TYPE TRANSCRIPTIONAL REGULATOR GADX"/>
    <property type="match status" value="1"/>
</dbReference>
<dbReference type="EMBL" id="CP048711">
    <property type="protein sequence ID" value="QIB64625.1"/>
    <property type="molecule type" value="Genomic_DNA"/>
</dbReference>
<name>A0A6C0U2M9_9GAMM</name>
<dbReference type="AlphaFoldDB" id="A0A6C0U2M9"/>
<accession>A0A6C0U2M9</accession>
<dbReference type="GO" id="GO:0003700">
    <property type="term" value="F:DNA-binding transcription factor activity"/>
    <property type="evidence" value="ECO:0007669"/>
    <property type="project" value="InterPro"/>
</dbReference>
<dbReference type="Pfam" id="PF12625">
    <property type="entry name" value="Arabinose_bd"/>
    <property type="match status" value="1"/>
</dbReference>
<organism evidence="5 6">
    <name type="scientific">Kineobactrum salinum</name>
    <dbReference type="NCBI Taxonomy" id="2708301"/>
    <lineage>
        <taxon>Bacteria</taxon>
        <taxon>Pseudomonadati</taxon>
        <taxon>Pseudomonadota</taxon>
        <taxon>Gammaproteobacteria</taxon>
        <taxon>Cellvibrionales</taxon>
        <taxon>Halieaceae</taxon>
        <taxon>Kineobactrum</taxon>
    </lineage>
</organism>
<dbReference type="PANTHER" id="PTHR47894:SF1">
    <property type="entry name" value="HTH-TYPE TRANSCRIPTIONAL REGULATOR VQSM"/>
    <property type="match status" value="1"/>
</dbReference>
<reference evidence="5 6" key="1">
    <citation type="submission" date="2020-02" db="EMBL/GenBank/DDBJ databases">
        <title>Genome sequencing for Kineobactrum sp. M2.</title>
        <authorList>
            <person name="Park S.-J."/>
        </authorList>
    </citation>
    <scope>NUCLEOTIDE SEQUENCE [LARGE SCALE GENOMIC DNA]</scope>
    <source>
        <strain evidence="5 6">M2</strain>
    </source>
</reference>
<dbReference type="SUPFAM" id="SSF46689">
    <property type="entry name" value="Homeodomain-like"/>
    <property type="match status" value="1"/>
</dbReference>
<dbReference type="GO" id="GO:0000976">
    <property type="term" value="F:transcription cis-regulatory region binding"/>
    <property type="evidence" value="ECO:0007669"/>
    <property type="project" value="TreeGrafter"/>
</dbReference>
<evidence type="ECO:0000313" key="6">
    <source>
        <dbReference type="Proteomes" id="UP000477680"/>
    </source>
</evidence>
<gene>
    <name evidence="5" type="ORF">G3T16_03640</name>
</gene>
<dbReference type="Proteomes" id="UP000477680">
    <property type="component" value="Chromosome"/>
</dbReference>
<dbReference type="InterPro" id="IPR018060">
    <property type="entry name" value="HTH_AraC"/>
</dbReference>
<keyword evidence="3" id="KW-0804">Transcription</keyword>
<dbReference type="RefSeq" id="WP_163493875.1">
    <property type="nucleotide sequence ID" value="NZ_CP048711.1"/>
</dbReference>
<dbReference type="Gene3D" id="1.10.10.60">
    <property type="entry name" value="Homeodomain-like"/>
    <property type="match status" value="1"/>
</dbReference>
<feature type="domain" description="HTH araC/xylS-type" evidence="4">
    <location>
        <begin position="238"/>
        <end position="339"/>
    </location>
</feature>